<keyword evidence="2" id="KW-1185">Reference proteome</keyword>
<dbReference type="GO" id="GO:0005886">
    <property type="term" value="C:plasma membrane"/>
    <property type="evidence" value="ECO:0000318"/>
    <property type="project" value="GO_Central"/>
</dbReference>
<dbReference type="AlphaFoldDB" id="A0A7M7MZ19"/>
<dbReference type="InterPro" id="IPR003005">
    <property type="entry name" value="Amphiphysin"/>
</dbReference>
<dbReference type="RefSeq" id="XP_030828825.1">
    <property type="nucleotide sequence ID" value="XM_030972965.1"/>
</dbReference>
<organism evidence="1 2">
    <name type="scientific">Strongylocentrotus purpuratus</name>
    <name type="common">Purple sea urchin</name>
    <dbReference type="NCBI Taxonomy" id="7668"/>
    <lineage>
        <taxon>Eukaryota</taxon>
        <taxon>Metazoa</taxon>
        <taxon>Echinodermata</taxon>
        <taxon>Eleutherozoa</taxon>
        <taxon>Echinozoa</taxon>
        <taxon>Echinoidea</taxon>
        <taxon>Euechinoidea</taxon>
        <taxon>Echinacea</taxon>
        <taxon>Camarodonta</taxon>
        <taxon>Echinidea</taxon>
        <taxon>Strongylocentrotidae</taxon>
        <taxon>Strongylocentrotus</taxon>
    </lineage>
</organism>
<dbReference type="GeneID" id="105446492"/>
<dbReference type="EnsemblMetazoa" id="XM_030972965">
    <property type="protein sequence ID" value="XP_030828825"/>
    <property type="gene ID" value="LOC105446492"/>
</dbReference>
<protein>
    <submittedName>
        <fullName evidence="1">Uncharacterized protein</fullName>
    </submittedName>
</protein>
<dbReference type="GO" id="GO:0005543">
    <property type="term" value="F:phospholipid binding"/>
    <property type="evidence" value="ECO:0000318"/>
    <property type="project" value="GO_Central"/>
</dbReference>
<dbReference type="PANTHER" id="PTHR46514">
    <property type="entry name" value="AMPHIPHYSIN"/>
    <property type="match status" value="1"/>
</dbReference>
<evidence type="ECO:0000313" key="2">
    <source>
        <dbReference type="Proteomes" id="UP000007110"/>
    </source>
</evidence>
<reference evidence="2" key="1">
    <citation type="submission" date="2015-02" db="EMBL/GenBank/DDBJ databases">
        <title>Genome sequencing for Strongylocentrotus purpuratus.</title>
        <authorList>
            <person name="Murali S."/>
            <person name="Liu Y."/>
            <person name="Vee V."/>
            <person name="English A."/>
            <person name="Wang M."/>
            <person name="Skinner E."/>
            <person name="Han Y."/>
            <person name="Muzny D.M."/>
            <person name="Worley K.C."/>
            <person name="Gibbs R.A."/>
        </authorList>
    </citation>
    <scope>NUCLEOTIDE SEQUENCE</scope>
</reference>
<sequence>MADSYQARRVAGVTGGDILFEDFDFSFKQQITHVANLEKAVEQYSAAIKEAKSCMQNVNECLAEFYEDFWPKHKEYKVAIKDSAAVWSILIRHTHELGEPVRRFKQLGLDAQKYLKTHDTKLQHGRVSERARGGDRNPEMFQNMLQTGSEDRRDKLKGVNDEMVEDLNQLFQQRGGFVIDIFKSVYTAHNDFYSESSKISGTVLQMVIDLENVRLEMSVGQGRHRRVSSTNAQRIGWATTAHTNYESYQPPPPTSNKGYQQTSFPPPPMVGVSKLGVRPKPVVQDIARPISVGAQGRGNDMIAKPIYKGKLVSIYI</sequence>
<evidence type="ECO:0000313" key="1">
    <source>
        <dbReference type="EnsemblMetazoa" id="XP_030828825"/>
    </source>
</evidence>
<name>A0A7M7MZ19_STRPU</name>
<dbReference type="OMA" id="RHTHELG"/>
<dbReference type="Gene3D" id="1.20.1270.60">
    <property type="entry name" value="Arfaptin homology (AH) domain/BAR domain"/>
    <property type="match status" value="1"/>
</dbReference>
<dbReference type="InterPro" id="IPR027267">
    <property type="entry name" value="AH/BAR_dom_sf"/>
</dbReference>
<proteinExistence type="predicted"/>
<dbReference type="InParanoid" id="A0A7M7MZ19"/>
<dbReference type="SUPFAM" id="SSF103657">
    <property type="entry name" value="BAR/IMD domain-like"/>
    <property type="match status" value="1"/>
</dbReference>
<dbReference type="PANTHER" id="PTHR46514:SF3">
    <property type="entry name" value="AMPHIPHYSIN"/>
    <property type="match status" value="1"/>
</dbReference>
<reference evidence="1" key="2">
    <citation type="submission" date="2021-01" db="UniProtKB">
        <authorList>
            <consortium name="EnsemblMetazoa"/>
        </authorList>
    </citation>
    <scope>IDENTIFICATION</scope>
</reference>
<dbReference type="Proteomes" id="UP000007110">
    <property type="component" value="Unassembled WGS sequence"/>
</dbReference>
<accession>A0A7M7MZ19</accession>
<dbReference type="OrthoDB" id="10387182at2759"/>
<dbReference type="KEGG" id="spu:105446492"/>